<name>A0A2R6QVK5_ACTCC</name>
<feature type="region of interest" description="Disordered" evidence="2">
    <location>
        <begin position="1316"/>
        <end position="1421"/>
    </location>
</feature>
<evidence type="ECO:0000256" key="1">
    <source>
        <dbReference type="SAM" id="Coils"/>
    </source>
</evidence>
<feature type="compositionally biased region" description="Basic and acidic residues" evidence="2">
    <location>
        <begin position="304"/>
        <end position="318"/>
    </location>
</feature>
<feature type="compositionally biased region" description="Low complexity" evidence="2">
    <location>
        <begin position="661"/>
        <end position="671"/>
    </location>
</feature>
<dbReference type="PANTHER" id="PTHR33870:SF4">
    <property type="entry name" value="CARDIOMYOPATHY-ASSOCIATED PROTEIN"/>
    <property type="match status" value="1"/>
</dbReference>
<feature type="compositionally biased region" description="Acidic residues" evidence="2">
    <location>
        <begin position="336"/>
        <end position="350"/>
    </location>
</feature>
<keyword evidence="5" id="KW-1185">Reference proteome</keyword>
<feature type="coiled-coil region" evidence="1">
    <location>
        <begin position="179"/>
        <end position="226"/>
    </location>
</feature>
<feature type="compositionally biased region" description="Polar residues" evidence="2">
    <location>
        <begin position="1040"/>
        <end position="1062"/>
    </location>
</feature>
<dbReference type="FunCoup" id="A0A2R6QVK5">
    <property type="interactions" value="1101"/>
</dbReference>
<feature type="region of interest" description="Disordered" evidence="2">
    <location>
        <begin position="238"/>
        <end position="377"/>
    </location>
</feature>
<comment type="caution">
    <text evidence="4">The sequence shown here is derived from an EMBL/GenBank/DDBJ whole genome shotgun (WGS) entry which is preliminary data.</text>
</comment>
<keyword evidence="1" id="KW-0175">Coiled coil</keyword>
<feature type="compositionally biased region" description="Basic and acidic residues" evidence="2">
    <location>
        <begin position="635"/>
        <end position="648"/>
    </location>
</feature>
<protein>
    <submittedName>
        <fullName evidence="4">Uro-adherence factor A like</fullName>
    </submittedName>
</protein>
<keyword evidence="3" id="KW-1133">Transmembrane helix</keyword>
<accession>A0A2R6QVK5</accession>
<dbReference type="PANTHER" id="PTHR33870">
    <property type="entry name" value="CARDIOMYOPATHY-ASSOCIATED PROTEIN"/>
    <property type="match status" value="1"/>
</dbReference>
<reference evidence="5" key="2">
    <citation type="journal article" date="2018" name="BMC Genomics">
        <title>A manually annotated Actinidia chinensis var. chinensis (kiwifruit) genome highlights the challenges associated with draft genomes and gene prediction in plants.</title>
        <authorList>
            <person name="Pilkington S.M."/>
            <person name="Crowhurst R."/>
            <person name="Hilario E."/>
            <person name="Nardozza S."/>
            <person name="Fraser L."/>
            <person name="Peng Y."/>
            <person name="Gunaseelan K."/>
            <person name="Simpson R."/>
            <person name="Tahir J."/>
            <person name="Deroles S.C."/>
            <person name="Templeton K."/>
            <person name="Luo Z."/>
            <person name="Davy M."/>
            <person name="Cheng C."/>
            <person name="McNeilage M."/>
            <person name="Scaglione D."/>
            <person name="Liu Y."/>
            <person name="Zhang Q."/>
            <person name="Datson P."/>
            <person name="De Silva N."/>
            <person name="Gardiner S.E."/>
            <person name="Bassett H."/>
            <person name="Chagne D."/>
            <person name="McCallum J."/>
            <person name="Dzierzon H."/>
            <person name="Deng C."/>
            <person name="Wang Y.Y."/>
            <person name="Barron L."/>
            <person name="Manako K."/>
            <person name="Bowen J."/>
            <person name="Foster T.M."/>
            <person name="Erridge Z.A."/>
            <person name="Tiffin H."/>
            <person name="Waite C.N."/>
            <person name="Davies K.M."/>
            <person name="Grierson E.P."/>
            <person name="Laing W.A."/>
            <person name="Kirk R."/>
            <person name="Chen X."/>
            <person name="Wood M."/>
            <person name="Montefiori M."/>
            <person name="Brummell D.A."/>
            <person name="Schwinn K.E."/>
            <person name="Catanach A."/>
            <person name="Fullerton C."/>
            <person name="Li D."/>
            <person name="Meiyalaghan S."/>
            <person name="Nieuwenhuizen N."/>
            <person name="Read N."/>
            <person name="Prakash R."/>
            <person name="Hunter D."/>
            <person name="Zhang H."/>
            <person name="McKenzie M."/>
            <person name="Knabel M."/>
            <person name="Harris A."/>
            <person name="Allan A.C."/>
            <person name="Gleave A."/>
            <person name="Chen A."/>
            <person name="Janssen B.J."/>
            <person name="Plunkett B."/>
            <person name="Ampomah-Dwamena C."/>
            <person name="Voogd C."/>
            <person name="Leif D."/>
            <person name="Lafferty D."/>
            <person name="Souleyre E.J.F."/>
            <person name="Varkonyi-Gasic E."/>
            <person name="Gambi F."/>
            <person name="Hanley J."/>
            <person name="Yao J.L."/>
            <person name="Cheung J."/>
            <person name="David K.M."/>
            <person name="Warren B."/>
            <person name="Marsh K."/>
            <person name="Snowden K.C."/>
            <person name="Lin-Wang K."/>
            <person name="Brian L."/>
            <person name="Martinez-Sanchez M."/>
            <person name="Wang M."/>
            <person name="Ileperuma N."/>
            <person name="Macnee N."/>
            <person name="Campin R."/>
            <person name="McAtee P."/>
            <person name="Drummond R.S.M."/>
            <person name="Espley R.V."/>
            <person name="Ireland H.S."/>
            <person name="Wu R."/>
            <person name="Atkinson R.G."/>
            <person name="Karunairetnam S."/>
            <person name="Bulley S."/>
            <person name="Chunkath S."/>
            <person name="Hanley Z."/>
            <person name="Storey R."/>
            <person name="Thrimawithana A.H."/>
            <person name="Thomson S."/>
            <person name="David C."/>
            <person name="Testolin R."/>
            <person name="Huang H."/>
            <person name="Hellens R.P."/>
            <person name="Schaffer R.J."/>
        </authorList>
    </citation>
    <scope>NUCLEOTIDE SEQUENCE [LARGE SCALE GENOMIC DNA]</scope>
    <source>
        <strain evidence="5">cv. Red5</strain>
    </source>
</reference>
<dbReference type="EMBL" id="NKQK01000012">
    <property type="protein sequence ID" value="PSS15775.1"/>
    <property type="molecule type" value="Genomic_DNA"/>
</dbReference>
<feature type="non-terminal residue" evidence="4">
    <location>
        <position position="1421"/>
    </location>
</feature>
<feature type="compositionally biased region" description="Basic and acidic residues" evidence="2">
    <location>
        <begin position="1323"/>
        <end position="1341"/>
    </location>
</feature>
<feature type="transmembrane region" description="Helical" evidence="3">
    <location>
        <begin position="40"/>
        <end position="62"/>
    </location>
</feature>
<dbReference type="OrthoDB" id="1908091at2759"/>
<feature type="compositionally biased region" description="Polar residues" evidence="2">
    <location>
        <begin position="1395"/>
        <end position="1406"/>
    </location>
</feature>
<dbReference type="STRING" id="1590841.A0A2R6QVK5"/>
<keyword evidence="3" id="KW-0472">Membrane</keyword>
<feature type="compositionally biased region" description="Basic and acidic residues" evidence="2">
    <location>
        <begin position="1379"/>
        <end position="1394"/>
    </location>
</feature>
<feature type="compositionally biased region" description="Acidic residues" evidence="2">
    <location>
        <begin position="616"/>
        <end position="625"/>
    </location>
</feature>
<reference evidence="4 5" key="1">
    <citation type="submission" date="2017-07" db="EMBL/GenBank/DDBJ databases">
        <title>An improved, manually edited Actinidia chinensis var. chinensis (kiwifruit) genome highlights the challenges associated with draft genomes and gene prediction in plants.</title>
        <authorList>
            <person name="Pilkington S."/>
            <person name="Crowhurst R."/>
            <person name="Hilario E."/>
            <person name="Nardozza S."/>
            <person name="Fraser L."/>
            <person name="Peng Y."/>
            <person name="Gunaseelan K."/>
            <person name="Simpson R."/>
            <person name="Tahir J."/>
            <person name="Deroles S."/>
            <person name="Templeton K."/>
            <person name="Luo Z."/>
            <person name="Davy M."/>
            <person name="Cheng C."/>
            <person name="Mcneilage M."/>
            <person name="Scaglione D."/>
            <person name="Liu Y."/>
            <person name="Zhang Q."/>
            <person name="Datson P."/>
            <person name="De Silva N."/>
            <person name="Gardiner S."/>
            <person name="Bassett H."/>
            <person name="Chagne D."/>
            <person name="Mccallum J."/>
            <person name="Dzierzon H."/>
            <person name="Deng C."/>
            <person name="Wang Y.-Y."/>
            <person name="Barron N."/>
            <person name="Manako K."/>
            <person name="Bowen J."/>
            <person name="Foster T."/>
            <person name="Erridge Z."/>
            <person name="Tiffin H."/>
            <person name="Waite C."/>
            <person name="Davies K."/>
            <person name="Grierson E."/>
            <person name="Laing W."/>
            <person name="Kirk R."/>
            <person name="Chen X."/>
            <person name="Wood M."/>
            <person name="Montefiori M."/>
            <person name="Brummell D."/>
            <person name="Schwinn K."/>
            <person name="Catanach A."/>
            <person name="Fullerton C."/>
            <person name="Li D."/>
            <person name="Meiyalaghan S."/>
            <person name="Nieuwenhuizen N."/>
            <person name="Read N."/>
            <person name="Prakash R."/>
            <person name="Hunter D."/>
            <person name="Zhang H."/>
            <person name="Mckenzie M."/>
            <person name="Knabel M."/>
            <person name="Harris A."/>
            <person name="Allan A."/>
            <person name="Chen A."/>
            <person name="Janssen B."/>
            <person name="Plunkett B."/>
            <person name="Dwamena C."/>
            <person name="Voogd C."/>
            <person name="Leif D."/>
            <person name="Lafferty D."/>
            <person name="Souleyre E."/>
            <person name="Varkonyi-Gasic E."/>
            <person name="Gambi F."/>
            <person name="Hanley J."/>
            <person name="Yao J.-L."/>
            <person name="Cheung J."/>
            <person name="David K."/>
            <person name="Warren B."/>
            <person name="Marsh K."/>
            <person name="Snowden K."/>
            <person name="Lin-Wang K."/>
            <person name="Brian L."/>
            <person name="Martinez-Sanchez M."/>
            <person name="Wang M."/>
            <person name="Ileperuma N."/>
            <person name="Macnee N."/>
            <person name="Campin R."/>
            <person name="Mcatee P."/>
            <person name="Drummond R."/>
            <person name="Espley R."/>
            <person name="Ireland H."/>
            <person name="Wu R."/>
            <person name="Atkinson R."/>
            <person name="Karunairetnam S."/>
            <person name="Bulley S."/>
            <person name="Chunkath S."/>
            <person name="Hanley Z."/>
            <person name="Storey R."/>
            <person name="Thrimawithana A."/>
            <person name="Thomson S."/>
            <person name="David C."/>
            <person name="Testolin R."/>
        </authorList>
    </citation>
    <scope>NUCLEOTIDE SEQUENCE [LARGE SCALE GENOMIC DNA]</scope>
    <source>
        <strain evidence="5">cv. Red5</strain>
        <tissue evidence="4">Young leaf</tissue>
    </source>
</reference>
<feature type="compositionally biased region" description="Polar residues" evidence="2">
    <location>
        <begin position="702"/>
        <end position="716"/>
    </location>
</feature>
<proteinExistence type="predicted"/>
<evidence type="ECO:0000313" key="4">
    <source>
        <dbReference type="EMBL" id="PSS15775.1"/>
    </source>
</evidence>
<feature type="compositionally biased region" description="Polar residues" evidence="2">
    <location>
        <begin position="760"/>
        <end position="775"/>
    </location>
</feature>
<sequence>MEQIGNKRVFRLGKKEREMGVDMLKIGVQIRKFAVILIRLCYRSVCDHPFLVGMAFILFFLYRSFPFLFTLLVSASPVLVCTAILLGTLLSFGQPNIPEIEKEEKITHEIASLKTGVQRDDTVIERDENFVVERDTEKRRDVVQKSIEEESFSADTVTEVDKNGGSLIFSATLIKGNSREIQLEKRVNEEEERELHEEKIEDGVFLENQYSRIETLEENVELERDKSLVESIGSSVADHKDISPISPWKPVEEEEEEEVEEEASDTESDGAESSSPDASMADIIPMLDELHPLLDEDAPQPAHMSHDGSDAGSERSQKSSDGIDESDEDSQNHEEDVADDDNDDDEEEGEIQGGKDEAVKSAITWTEDDQKNLMDLGTSELERNQRLENLIARRRSRRMMTEKNLIDLDSADLPFNIARISTARCNPFDLPYDPNDNMGLPPIPGSAPSIMLTRRNPFDIPYDSSEEKPDLKGDSFQQEFTSVPPKEMFFRRHESFNVGPSMFGPSKQERQDFTFKPYFVPERVALEGTSYSTFQRQSSELSDSKVSSVPETESIGSAGDQDDIQHIEEDVSQDAELISDLEHPSEYVGHGSESSEDVDTVELGQAEKRGIGHDEVEIEMEDVESPPEMPSNFSETRDLATPGEHDAAESLLNTRADEVNYSSRSSSSYLSEGHERVFDEKEDEVSPSLQPEKENVIEESGLSIQLSLEESDLNASQHKEPVFDSSPPAVQKNLCPSSISSDLQVETSEMSFTSMLVKRTVSSADSESEVTNQSIGVDRHSNEDILADSSVDENETVTSGVTEKGENVLLHHGFSEDDQKFESANALIVPEFVAEPAPVVIKPSLDPEAVEDQLVYQDRSYLHEQDLDPSSSFDTNVDVAVHQVVSEEDVAFAPSCFDYKTSEDLNLTASKEEQLSVVGFEQVSGIHPTASSSENESTEEHPLDKEVALEINQDQVHSSSSNANFRVATFQEANEELLSTHSEHVSEENHMHELEEQLPVSDKTVVESSSENHEELVEPSIIQIENIVEVRATSNLDAFESQPENEVSSITHSPLTPDSTSFPPEVSETRSPTDLADLKDNALDGVENLDHILVQPFNYTVEATGSQVHEQYIIDETDEIKEIDEELLMELDAVGDFSVKELGSNFSAIENNGVTGEETTLEIPRVAARSVEDIDSIFKKTEPVPSETEVEIREVEIPQQSELKEEIKSGMPVLEAQSLEDIDTAFRQISEEIKMHVPVESVDAELIPEETKAGWSENEISHGDSSLIETKTELPVVEARSVEDIELAFKQLHSVEGNRTSSIDDGCDIAESRDVEELNSDLDVERESKPSSVEDRLDGLESKIPAEPTSYLHVSESRSLEEADMALKVASEGNVDTPLKSDFEDGSAKSKSDEVGSSTEIESSIQEPGVPENSASAAEQP</sequence>
<feature type="compositionally biased region" description="Acidic residues" evidence="2">
    <location>
        <begin position="570"/>
        <end position="579"/>
    </location>
</feature>
<evidence type="ECO:0000256" key="2">
    <source>
        <dbReference type="SAM" id="MobiDB-lite"/>
    </source>
</evidence>
<feature type="region of interest" description="Disordered" evidence="2">
    <location>
        <begin position="1040"/>
        <end position="1073"/>
    </location>
</feature>
<dbReference type="Gramene" id="PSS15775">
    <property type="protein sequence ID" value="PSS15775"/>
    <property type="gene ID" value="CEY00_Acc13268"/>
</dbReference>
<feature type="region of interest" description="Disordered" evidence="2">
    <location>
        <begin position="531"/>
        <end position="735"/>
    </location>
</feature>
<dbReference type="InParanoid" id="A0A2R6QVK5"/>
<gene>
    <name evidence="4" type="ORF">CEY00_Acc13268</name>
</gene>
<feature type="region of interest" description="Disordered" evidence="2">
    <location>
        <begin position="760"/>
        <end position="782"/>
    </location>
</feature>
<evidence type="ECO:0000313" key="5">
    <source>
        <dbReference type="Proteomes" id="UP000241394"/>
    </source>
</evidence>
<dbReference type="Proteomes" id="UP000241394">
    <property type="component" value="Chromosome LG12"/>
</dbReference>
<evidence type="ECO:0000256" key="3">
    <source>
        <dbReference type="SAM" id="Phobius"/>
    </source>
</evidence>
<feature type="compositionally biased region" description="Low complexity" evidence="2">
    <location>
        <begin position="538"/>
        <end position="548"/>
    </location>
</feature>
<feature type="compositionally biased region" description="Basic and acidic residues" evidence="2">
    <location>
        <begin position="605"/>
        <end position="615"/>
    </location>
</feature>
<feature type="compositionally biased region" description="Acidic residues" evidence="2">
    <location>
        <begin position="252"/>
        <end position="270"/>
    </location>
</feature>
<keyword evidence="3" id="KW-0812">Transmembrane</keyword>
<dbReference type="OMA" id="IHMASDE"/>
<organism evidence="4 5">
    <name type="scientific">Actinidia chinensis var. chinensis</name>
    <name type="common">Chinese soft-hair kiwi</name>
    <dbReference type="NCBI Taxonomy" id="1590841"/>
    <lineage>
        <taxon>Eukaryota</taxon>
        <taxon>Viridiplantae</taxon>
        <taxon>Streptophyta</taxon>
        <taxon>Embryophyta</taxon>
        <taxon>Tracheophyta</taxon>
        <taxon>Spermatophyta</taxon>
        <taxon>Magnoliopsida</taxon>
        <taxon>eudicotyledons</taxon>
        <taxon>Gunneridae</taxon>
        <taxon>Pentapetalae</taxon>
        <taxon>asterids</taxon>
        <taxon>Ericales</taxon>
        <taxon>Actinidiaceae</taxon>
        <taxon>Actinidia</taxon>
    </lineage>
</organism>